<dbReference type="Pfam" id="PF06182">
    <property type="entry name" value="ABC2_membrane_6"/>
    <property type="match status" value="1"/>
</dbReference>
<dbReference type="Proteomes" id="UP000177006">
    <property type="component" value="Unassembled WGS sequence"/>
</dbReference>
<feature type="transmembrane region" description="Helical" evidence="1">
    <location>
        <begin position="206"/>
        <end position="229"/>
    </location>
</feature>
<keyword evidence="1" id="KW-1133">Transmembrane helix</keyword>
<name>A0A1F5E4Z6_9BACT</name>
<feature type="transmembrane region" description="Helical" evidence="1">
    <location>
        <begin position="124"/>
        <end position="142"/>
    </location>
</feature>
<organism evidence="2 3">
    <name type="scientific">Candidatus Beckwithbacteria bacterium RBG_13_42_9</name>
    <dbReference type="NCBI Taxonomy" id="1797457"/>
    <lineage>
        <taxon>Bacteria</taxon>
        <taxon>Candidatus Beckwithiibacteriota</taxon>
    </lineage>
</organism>
<dbReference type="PANTHER" id="PTHR36833">
    <property type="entry name" value="SLR0610 PROTEIN-RELATED"/>
    <property type="match status" value="1"/>
</dbReference>
<evidence type="ECO:0000313" key="3">
    <source>
        <dbReference type="Proteomes" id="UP000177006"/>
    </source>
</evidence>
<accession>A0A1F5E4Z6</accession>
<feature type="transmembrane region" description="Helical" evidence="1">
    <location>
        <begin position="31"/>
        <end position="52"/>
    </location>
</feature>
<feature type="transmembrane region" description="Helical" evidence="1">
    <location>
        <begin position="154"/>
        <end position="179"/>
    </location>
</feature>
<dbReference type="STRING" id="1797457.A2160_00140"/>
<evidence type="ECO:0008006" key="4">
    <source>
        <dbReference type="Google" id="ProtNLM"/>
    </source>
</evidence>
<keyword evidence="1" id="KW-0472">Membrane</keyword>
<feature type="transmembrane region" description="Helical" evidence="1">
    <location>
        <begin position="236"/>
        <end position="256"/>
    </location>
</feature>
<evidence type="ECO:0000256" key="1">
    <source>
        <dbReference type="SAM" id="Phobius"/>
    </source>
</evidence>
<dbReference type="AlphaFoldDB" id="A0A1F5E4Z6"/>
<dbReference type="PANTHER" id="PTHR36833:SF1">
    <property type="entry name" value="INTEGRAL MEMBRANE TRANSPORT PROTEIN"/>
    <property type="match status" value="1"/>
</dbReference>
<dbReference type="EMBL" id="MEZK01000021">
    <property type="protein sequence ID" value="OGD62477.1"/>
    <property type="molecule type" value="Genomic_DNA"/>
</dbReference>
<keyword evidence="1" id="KW-0812">Transmembrane</keyword>
<evidence type="ECO:0000313" key="2">
    <source>
        <dbReference type="EMBL" id="OGD62477.1"/>
    </source>
</evidence>
<comment type="caution">
    <text evidence="2">The sequence shown here is derived from an EMBL/GenBank/DDBJ whole genome shotgun (WGS) entry which is preliminary data.</text>
</comment>
<proteinExistence type="predicted"/>
<sequence length="267" mass="31007">MVTKLFKKYLFLYWRILKFNLVREMQYRGNFWAVNIVTFLWSASQVLYYVFIFNYVKNIKGWNLGQLLVLTGLFIVFNSIFKSVFEENFTHLPRAIYRGELDFVLTKPINSQFLVTLSRFSLRSLLRIIAGLGILIWALAAYRLQITFSGALMAAVAMFFGFVIIYSFWFMTLILAFWVGNIENLYYLFMPIFSISRNPIDIFPRAIQGLFSFVIPLTFVATIPTQVLLGRDIGQMLLLGFVLAGFSLWISHQLWLTALRSYTSASS</sequence>
<dbReference type="InterPro" id="IPR010390">
    <property type="entry name" value="ABC-2_transporter-like"/>
</dbReference>
<protein>
    <recommendedName>
        <fullName evidence="4">ABC transporter permease</fullName>
    </recommendedName>
</protein>
<gene>
    <name evidence="2" type="ORF">A2160_00140</name>
</gene>
<reference evidence="2 3" key="1">
    <citation type="journal article" date="2016" name="Nat. Commun.">
        <title>Thousands of microbial genomes shed light on interconnected biogeochemical processes in an aquifer system.</title>
        <authorList>
            <person name="Anantharaman K."/>
            <person name="Brown C.T."/>
            <person name="Hug L.A."/>
            <person name="Sharon I."/>
            <person name="Castelle C.J."/>
            <person name="Probst A.J."/>
            <person name="Thomas B.C."/>
            <person name="Singh A."/>
            <person name="Wilkins M.J."/>
            <person name="Karaoz U."/>
            <person name="Brodie E.L."/>
            <person name="Williams K.H."/>
            <person name="Hubbard S.S."/>
            <person name="Banfield J.F."/>
        </authorList>
    </citation>
    <scope>NUCLEOTIDE SEQUENCE [LARGE SCALE GENOMIC DNA]</scope>
</reference>
<feature type="transmembrane region" description="Helical" evidence="1">
    <location>
        <begin position="64"/>
        <end position="85"/>
    </location>
</feature>